<comment type="subcellular location">
    <subcellularLocation>
        <location evidence="2">Cytoplasm</location>
    </subcellularLocation>
    <subcellularLocation>
        <location evidence="1">Nucleus</location>
    </subcellularLocation>
</comment>
<protein>
    <recommendedName>
        <fullName evidence="5">Elongator complex protein 4</fullName>
    </recommendedName>
</protein>
<evidence type="ECO:0000256" key="1">
    <source>
        <dbReference type="ARBA" id="ARBA00004123"/>
    </source>
</evidence>
<name>A0A914DHH4_9BILA</name>
<comment type="similarity">
    <text evidence="4">Belongs to the ELP4 family.</text>
</comment>
<evidence type="ECO:0000256" key="3">
    <source>
        <dbReference type="ARBA" id="ARBA00005043"/>
    </source>
</evidence>
<dbReference type="Proteomes" id="UP000887540">
    <property type="component" value="Unplaced"/>
</dbReference>
<evidence type="ECO:0000256" key="2">
    <source>
        <dbReference type="ARBA" id="ARBA00004496"/>
    </source>
</evidence>
<dbReference type="InterPro" id="IPR027417">
    <property type="entry name" value="P-loop_NTPase"/>
</dbReference>
<dbReference type="AlphaFoldDB" id="A0A914DHH4"/>
<dbReference type="GO" id="GO:0008023">
    <property type="term" value="C:transcription elongation factor complex"/>
    <property type="evidence" value="ECO:0007669"/>
    <property type="project" value="TreeGrafter"/>
</dbReference>
<comment type="pathway">
    <text evidence="3">tRNA modification; 5-methoxycarbonylmethyl-2-thiouridine-tRNA biosynthesis.</text>
</comment>
<evidence type="ECO:0000256" key="5">
    <source>
        <dbReference type="ARBA" id="ARBA00020265"/>
    </source>
</evidence>
<dbReference type="GO" id="GO:0005737">
    <property type="term" value="C:cytoplasm"/>
    <property type="evidence" value="ECO:0007669"/>
    <property type="project" value="UniProtKB-SubCell"/>
</dbReference>
<proteinExistence type="inferred from homology"/>
<accession>A0A914DHH4</accession>
<dbReference type="WBParaSite" id="ACRNAN_scaffold262.g27416.t1">
    <property type="protein sequence ID" value="ACRNAN_scaffold262.g27416.t1"/>
    <property type="gene ID" value="ACRNAN_scaffold262.g27416"/>
</dbReference>
<dbReference type="PANTHER" id="PTHR12896:SF1">
    <property type="entry name" value="ELONGATOR COMPLEX PROTEIN 4"/>
    <property type="match status" value="1"/>
</dbReference>
<evidence type="ECO:0000313" key="9">
    <source>
        <dbReference type="Proteomes" id="UP000887540"/>
    </source>
</evidence>
<evidence type="ECO:0000256" key="4">
    <source>
        <dbReference type="ARBA" id="ARBA00007573"/>
    </source>
</evidence>
<organism evidence="9 10">
    <name type="scientific">Acrobeloides nanus</name>
    <dbReference type="NCBI Taxonomy" id="290746"/>
    <lineage>
        <taxon>Eukaryota</taxon>
        <taxon>Metazoa</taxon>
        <taxon>Ecdysozoa</taxon>
        <taxon>Nematoda</taxon>
        <taxon>Chromadorea</taxon>
        <taxon>Rhabditida</taxon>
        <taxon>Tylenchina</taxon>
        <taxon>Cephalobomorpha</taxon>
        <taxon>Cephaloboidea</taxon>
        <taxon>Cephalobidae</taxon>
        <taxon>Acrobeloides</taxon>
    </lineage>
</organism>
<reference evidence="10" key="1">
    <citation type="submission" date="2022-11" db="UniProtKB">
        <authorList>
            <consortium name="WormBaseParasite"/>
        </authorList>
    </citation>
    <scope>IDENTIFICATION</scope>
</reference>
<dbReference type="GO" id="GO:0002098">
    <property type="term" value="P:tRNA wobble uridine modification"/>
    <property type="evidence" value="ECO:0007669"/>
    <property type="project" value="InterPro"/>
</dbReference>
<sequence length="359" mass="40749">MFRTQELPRIPGTKIKNRFLYSSTGFEALDSLLGGDGAPSCSVILIDEPGGGINSGYSKAFQRYFLAEGVIHNHSVFVADFESEGLLENLPDLAETAPATSLLENLPDLAETAPATSREDRLGKGSLNPEEDMKIAWRYSTVPKMESTIGGNKSKFDLNKKIPSERIDKCDIRFIQDSYDYNFLWSTLHTVLTEDQFSNDTGKVTENPQPKKFLRVLLPNLNQAYWGEYKLLKQLLIRLKVFSRHANVLIMVTVDSSLMEKEEFDGLLNYADAVFRLERMSEEEREIFLPEKVHGRFIVLKLPNITSIAPHKPELLDLTFNMDRHSFYIKILHLPPALGPEKNQNTPKLTGCQTFQNEF</sequence>
<keyword evidence="8" id="KW-0539">Nucleus</keyword>
<dbReference type="Pfam" id="PF05625">
    <property type="entry name" value="PAXNEB"/>
    <property type="match status" value="1"/>
</dbReference>
<keyword evidence="9" id="KW-1185">Reference proteome</keyword>
<dbReference type="PANTHER" id="PTHR12896">
    <property type="entry name" value="PAX6 NEIGHBOR PROTEIN PAXNEB"/>
    <property type="match status" value="1"/>
</dbReference>
<evidence type="ECO:0000256" key="6">
    <source>
        <dbReference type="ARBA" id="ARBA00022490"/>
    </source>
</evidence>
<dbReference type="Gene3D" id="3.40.50.300">
    <property type="entry name" value="P-loop containing nucleotide triphosphate hydrolases"/>
    <property type="match status" value="1"/>
</dbReference>
<evidence type="ECO:0000256" key="8">
    <source>
        <dbReference type="ARBA" id="ARBA00023242"/>
    </source>
</evidence>
<keyword evidence="6" id="KW-0963">Cytoplasm</keyword>
<dbReference type="GO" id="GO:0033588">
    <property type="term" value="C:elongator holoenzyme complex"/>
    <property type="evidence" value="ECO:0007669"/>
    <property type="project" value="InterPro"/>
</dbReference>
<dbReference type="InterPro" id="IPR008728">
    <property type="entry name" value="Elongator_complex_protein_4"/>
</dbReference>
<evidence type="ECO:0000313" key="10">
    <source>
        <dbReference type="WBParaSite" id="ACRNAN_scaffold262.g27416.t1"/>
    </source>
</evidence>
<evidence type="ECO:0000256" key="7">
    <source>
        <dbReference type="ARBA" id="ARBA00022694"/>
    </source>
</evidence>
<keyword evidence="7" id="KW-0819">tRNA processing</keyword>